<dbReference type="PRINTS" id="PR00457">
    <property type="entry name" value="ANPEROXIDASE"/>
</dbReference>
<evidence type="ECO:0000256" key="2">
    <source>
        <dbReference type="PIRSR" id="PIRSR619791-2"/>
    </source>
</evidence>
<dbReference type="GO" id="GO:0005576">
    <property type="term" value="C:extracellular region"/>
    <property type="evidence" value="ECO:0007669"/>
    <property type="project" value="UniProtKB-SubCell"/>
</dbReference>
<dbReference type="GO" id="GO:0046872">
    <property type="term" value="F:metal ion binding"/>
    <property type="evidence" value="ECO:0007669"/>
    <property type="project" value="UniProtKB-KW"/>
</dbReference>
<name>A0A8D8QI94_9HEMI</name>
<feature type="region of interest" description="Disordered" evidence="3">
    <location>
        <begin position="1237"/>
        <end position="1259"/>
    </location>
</feature>
<evidence type="ECO:0000256" key="3">
    <source>
        <dbReference type="SAM" id="MobiDB-lite"/>
    </source>
</evidence>
<organism evidence="5">
    <name type="scientific">Cacopsylla melanoneura</name>
    <dbReference type="NCBI Taxonomy" id="428564"/>
    <lineage>
        <taxon>Eukaryota</taxon>
        <taxon>Metazoa</taxon>
        <taxon>Ecdysozoa</taxon>
        <taxon>Arthropoda</taxon>
        <taxon>Hexapoda</taxon>
        <taxon>Insecta</taxon>
        <taxon>Pterygota</taxon>
        <taxon>Neoptera</taxon>
        <taxon>Paraneoptera</taxon>
        <taxon>Hemiptera</taxon>
        <taxon>Sternorrhyncha</taxon>
        <taxon>Psylloidea</taxon>
        <taxon>Psyllidae</taxon>
        <taxon>Psyllinae</taxon>
        <taxon>Cacopsylla</taxon>
    </lineage>
</organism>
<dbReference type="InterPro" id="IPR019791">
    <property type="entry name" value="Haem_peroxidase_animal"/>
</dbReference>
<dbReference type="PANTHER" id="PTHR11475">
    <property type="entry name" value="OXIDASE/PEROXIDASE"/>
    <property type="match status" value="1"/>
</dbReference>
<dbReference type="Gene3D" id="1.10.640.10">
    <property type="entry name" value="Haem peroxidase domain superfamily, animal type"/>
    <property type="match status" value="3"/>
</dbReference>
<keyword evidence="2" id="KW-0479">Metal-binding</keyword>
<dbReference type="GO" id="GO:0020037">
    <property type="term" value="F:heme binding"/>
    <property type="evidence" value="ECO:0007669"/>
    <property type="project" value="InterPro"/>
</dbReference>
<protein>
    <submittedName>
        <fullName evidence="5">Peroxidasin</fullName>
    </submittedName>
</protein>
<feature type="chain" id="PRO_5034912236" evidence="4">
    <location>
        <begin position="20"/>
        <end position="1273"/>
    </location>
</feature>
<dbReference type="PANTHER" id="PTHR11475:SF134">
    <property type="entry name" value="LD42267P"/>
    <property type="match status" value="1"/>
</dbReference>
<dbReference type="EMBL" id="HBUF01079292">
    <property type="protein sequence ID" value="CAG6632281.1"/>
    <property type="molecule type" value="Transcribed_RNA"/>
</dbReference>
<dbReference type="InterPro" id="IPR037120">
    <property type="entry name" value="Haem_peroxidase_sf_animal"/>
</dbReference>
<keyword evidence="4" id="KW-0732">Signal</keyword>
<keyword evidence="1" id="KW-0560">Oxidoreductase</keyword>
<keyword evidence="1" id="KW-0575">Peroxidase</keyword>
<keyword evidence="2" id="KW-0408">Iron</keyword>
<reference evidence="5" key="1">
    <citation type="submission" date="2021-05" db="EMBL/GenBank/DDBJ databases">
        <authorList>
            <person name="Alioto T."/>
            <person name="Alioto T."/>
            <person name="Gomez Garrido J."/>
        </authorList>
    </citation>
    <scope>NUCLEOTIDE SEQUENCE</scope>
</reference>
<dbReference type="FunFam" id="1.10.640.10:FF:000006">
    <property type="entry name" value="Double oxidase: two peroxidase domains"/>
    <property type="match status" value="1"/>
</dbReference>
<keyword evidence="2" id="KW-0349">Heme</keyword>
<feature type="binding site" description="axial binding residue" evidence="2">
    <location>
        <position position="903"/>
    </location>
    <ligand>
        <name>heme b</name>
        <dbReference type="ChEBI" id="CHEBI:60344"/>
    </ligand>
    <ligandPart>
        <name>Fe</name>
        <dbReference type="ChEBI" id="CHEBI:18248"/>
    </ligandPart>
</feature>
<accession>A0A8D8QI94</accession>
<sequence length="1273" mass="142043">MQTNCVGLFILLTVCFATGSEDCTSTQYRSYDGTCNNVRHSEWGAAGTAYLRLIPGDYKNLITSPSGKEISHRIKTSPQPHDYLSNFVGLWSQLIQDDLSFVNTTAAKKIINQATGFLDGSSLYATNSVLKRTQYGALLECVDCASVANPLYKLFVLEHNRLVSALAAINPDWSEDVLFEEARSIVVAQIQHVTYDEYLPVLIGESNIQEWGLRSQKAGFYHGYSSNNKPGTFASVAFTILQVLPTMVPATLRQNIDVDNLLESVRLILRERSEKPNISPEQMIRLIEESRRAQIVKYSAWAEFCSPRDASELVENIPLRNQNVLRETYKNIDSVDLLIGGLLENSEPGSALGNTFSCLLARQFSVLKDSDRFWYENDLPPTSFSIDQLNSIRQISLSSILCENIPSVETVQPKAFLQSDAYLNAPIRCSHLSRLNLTHWQSSSQSTLPIVTKEVIDEALQRARADLRERQTLEHNSFRISVDPGSPSGIAAAFSKPTAEALRVSNNSIFYEYATRELVKTLKDHQTNKRIWKRQALLDNSLDPIGIEFIDDLNKAGFLPPIGLQNQPSCPAEPCDPSSPFRTISGRCNNLVHTEYGRSLTTFSRLLPSVYEDLISAPRAHSVTGAPLPTARLVSAMVHADISHLSSRYSLMVMQVAQIVDHDLTFTPVYRGFFTSIPDCRSCDSRITVHPECMPIQIPPGDPYFPQINVTSGRPLCMPFMRSLSGQQGFGPREQLNQNSAFLDASLIYGEHACGARDLRAFDGKLNVTVMPDRKDLLPNTPSHPECRSRYCFVAGDGRASEQPGLTAIHTILMREHNRMAEQLAQINPHWNDEQLFQQTRRIMVAQWQHVVYNELLPRLLGLNAVNLYGLKLSATGYYKGYNDQCRPNIMAEFATAAYRIGHSMLRPFIPRLGPNFEPLSDGHVLLRNHFFNPDIIYKTGMIDEMMRGLSATPMEDLDQFITGEITNHLFEEKGKPHSGIDLPALNVQRARDHGVASYNEYRVLCNLKKATTWADFSREIPDEVIARFRRIYASPDDVDLFPGGLSERPVAGGLVGPTFACIIGLQFRQLRKCDRFWYETDDPVIRFTEPQLQEIRKSTLAKIICANMDFPAALQKNVLELPNDFTNVRLPCHLHPEINLNLWKQTGQSGCNIGGVQVGVGQSHLPTPCTSCICTSEGPQCASLRVTDCPQLLREAGKDSVVRDDICMAQCSNFVLEPSGLEDSLSFQSIPPPPSSVFSSARGLPDDLVPPPPRSRSAKRISFSDIASAVFG</sequence>
<evidence type="ECO:0000256" key="1">
    <source>
        <dbReference type="ARBA" id="ARBA00022559"/>
    </source>
</evidence>
<feature type="signal peptide" evidence="4">
    <location>
        <begin position="1"/>
        <end position="19"/>
    </location>
</feature>
<dbReference type="GO" id="GO:0004601">
    <property type="term" value="F:peroxidase activity"/>
    <property type="evidence" value="ECO:0007669"/>
    <property type="project" value="UniProtKB-KW"/>
</dbReference>
<evidence type="ECO:0000256" key="4">
    <source>
        <dbReference type="SAM" id="SignalP"/>
    </source>
</evidence>
<dbReference type="CDD" id="cd09823">
    <property type="entry name" value="peroxinectin_like"/>
    <property type="match status" value="1"/>
</dbReference>
<proteinExistence type="predicted"/>
<dbReference type="InterPro" id="IPR010255">
    <property type="entry name" value="Haem_peroxidase_sf"/>
</dbReference>
<dbReference type="Pfam" id="PF03098">
    <property type="entry name" value="An_peroxidase"/>
    <property type="match status" value="4"/>
</dbReference>
<evidence type="ECO:0000313" key="5">
    <source>
        <dbReference type="EMBL" id="CAG6632281.1"/>
    </source>
</evidence>
<dbReference type="GO" id="GO:0006979">
    <property type="term" value="P:response to oxidative stress"/>
    <property type="evidence" value="ECO:0007669"/>
    <property type="project" value="InterPro"/>
</dbReference>
<dbReference type="AlphaFoldDB" id="A0A8D8QI94"/>
<dbReference type="SUPFAM" id="SSF48113">
    <property type="entry name" value="Heme-dependent peroxidases"/>
    <property type="match status" value="2"/>
</dbReference>
<dbReference type="PROSITE" id="PS50292">
    <property type="entry name" value="PEROXIDASE_3"/>
    <property type="match status" value="2"/>
</dbReference>